<proteinExistence type="predicted"/>
<evidence type="ECO:0000313" key="2">
    <source>
        <dbReference type="Proteomes" id="UP000284403"/>
    </source>
</evidence>
<dbReference type="RefSeq" id="XP_029223413.1">
    <property type="nucleotide sequence ID" value="XM_029376536.1"/>
</dbReference>
<organism evidence="1 2">
    <name type="scientific">Trypanosoma conorhini</name>
    <dbReference type="NCBI Taxonomy" id="83891"/>
    <lineage>
        <taxon>Eukaryota</taxon>
        <taxon>Discoba</taxon>
        <taxon>Euglenozoa</taxon>
        <taxon>Kinetoplastea</taxon>
        <taxon>Metakinetoplastina</taxon>
        <taxon>Trypanosomatida</taxon>
        <taxon>Trypanosomatidae</taxon>
        <taxon>Trypanosoma</taxon>
    </lineage>
</organism>
<keyword evidence="2" id="KW-1185">Reference proteome</keyword>
<dbReference type="Proteomes" id="UP000284403">
    <property type="component" value="Unassembled WGS sequence"/>
</dbReference>
<sequence length="106" mass="11490">MLGFNVTAFFSNAYVHWEYVKLNREVLEERRRRLEEEQGNGGAMIRNGSFLVDQVEELRGERALTVGDSLDGTARMGARAATHAVICCEDGGKHGGVGAVGAPPGR</sequence>
<gene>
    <name evidence="1" type="ORF">Tco025E_09726</name>
</gene>
<dbReference type="AlphaFoldDB" id="A0A3R7KLA4"/>
<dbReference type="GeneID" id="40323337"/>
<accession>A0A3R7KLA4</accession>
<evidence type="ECO:0000313" key="1">
    <source>
        <dbReference type="EMBL" id="RNE96715.1"/>
    </source>
</evidence>
<protein>
    <submittedName>
        <fullName evidence="1">Uncharacterized protein</fullName>
    </submittedName>
</protein>
<comment type="caution">
    <text evidence="1">The sequence shown here is derived from an EMBL/GenBank/DDBJ whole genome shotgun (WGS) entry which is preliminary data.</text>
</comment>
<dbReference type="EMBL" id="MKKU01001224">
    <property type="protein sequence ID" value="RNE96715.1"/>
    <property type="molecule type" value="Genomic_DNA"/>
</dbReference>
<reference evidence="1 2" key="1">
    <citation type="journal article" date="2018" name="BMC Genomics">
        <title>Genomic comparison of Trypanosoma conorhini and Trypanosoma rangeli to Trypanosoma cruzi strains of high and low virulence.</title>
        <authorList>
            <person name="Bradwell K.R."/>
            <person name="Koparde V.N."/>
            <person name="Matveyev A.V."/>
            <person name="Serrano M.G."/>
            <person name="Alves J.M."/>
            <person name="Parikh H."/>
            <person name="Huang B."/>
            <person name="Lee V."/>
            <person name="Espinosa-Alvarez O."/>
            <person name="Ortiz P.A."/>
            <person name="Costa-Martins A.G."/>
            <person name="Teixeira M.M."/>
            <person name="Buck G.A."/>
        </authorList>
    </citation>
    <scope>NUCLEOTIDE SEQUENCE [LARGE SCALE GENOMIC DNA]</scope>
    <source>
        <strain evidence="1 2">025E</strain>
    </source>
</reference>
<name>A0A3R7KLA4_9TRYP</name>